<keyword evidence="4" id="KW-1185">Reference proteome</keyword>
<keyword evidence="2" id="KW-0732">Signal</keyword>
<evidence type="ECO:0000313" key="3">
    <source>
        <dbReference type="EMBL" id="SCC25367.1"/>
    </source>
</evidence>
<evidence type="ECO:0000313" key="4">
    <source>
        <dbReference type="Proteomes" id="UP000242818"/>
    </source>
</evidence>
<organism evidence="3 4">
    <name type="scientific">Chitinophaga costaii</name>
    <dbReference type="NCBI Taxonomy" id="1335309"/>
    <lineage>
        <taxon>Bacteria</taxon>
        <taxon>Pseudomonadati</taxon>
        <taxon>Bacteroidota</taxon>
        <taxon>Chitinophagia</taxon>
        <taxon>Chitinophagales</taxon>
        <taxon>Chitinophagaceae</taxon>
        <taxon>Chitinophaga</taxon>
    </lineage>
</organism>
<dbReference type="OrthoDB" id="9800869at2"/>
<dbReference type="STRING" id="1335309.GA0116948_10528"/>
<proteinExistence type="predicted"/>
<feature type="chain" id="PRO_5008690275" description="Polysaccharide lyase" evidence="2">
    <location>
        <begin position="24"/>
        <end position="280"/>
    </location>
</feature>
<dbReference type="RefSeq" id="WP_123891757.1">
    <property type="nucleotide sequence ID" value="NZ_FMAR01000005.1"/>
</dbReference>
<sequence length="280" mass="30901">MKLVSVKGNLLLAACLITMTAHAQLGNLLQKAKDKGTQKASEAIDKKLDGKTSGNNTTGSDSEEAAANGTTNSHKRLSVESVFDFVPADSVLYTSRFDMLPTGVLPAAWKTNGSGQLVKVGEFPGSWLQVQENATYKLKQNLILPENGTIEFDILTSCDKVKDLSPVQFGVAENNSVSDWNEGDIAHVELMYYNDNEVSSFAHFGNKYNSVTFDLNPYANAKMHVSIVLKGQQMKVYLDKTKVLDAQMFKENARKYFYFSAPLEMKNDAKVFFGNVRIAE</sequence>
<name>A0A1C4D223_9BACT</name>
<dbReference type="AlphaFoldDB" id="A0A1C4D223"/>
<feature type="region of interest" description="Disordered" evidence="1">
    <location>
        <begin position="40"/>
        <end position="72"/>
    </location>
</feature>
<accession>A0A1C4D223</accession>
<reference evidence="3 4" key="1">
    <citation type="submission" date="2016-08" db="EMBL/GenBank/DDBJ databases">
        <authorList>
            <person name="Seilhamer J.J."/>
        </authorList>
    </citation>
    <scope>NUCLEOTIDE SEQUENCE [LARGE SCALE GENOMIC DNA]</scope>
    <source>
        <strain evidence="3 4">A37T2</strain>
    </source>
</reference>
<feature type="signal peptide" evidence="2">
    <location>
        <begin position="1"/>
        <end position="23"/>
    </location>
</feature>
<feature type="compositionally biased region" description="Basic and acidic residues" evidence="1">
    <location>
        <begin position="40"/>
        <end position="50"/>
    </location>
</feature>
<evidence type="ECO:0000256" key="1">
    <source>
        <dbReference type="SAM" id="MobiDB-lite"/>
    </source>
</evidence>
<evidence type="ECO:0008006" key="5">
    <source>
        <dbReference type="Google" id="ProtNLM"/>
    </source>
</evidence>
<gene>
    <name evidence="3" type="ORF">GA0116948_10528</name>
</gene>
<dbReference type="EMBL" id="FMAR01000005">
    <property type="protein sequence ID" value="SCC25367.1"/>
    <property type="molecule type" value="Genomic_DNA"/>
</dbReference>
<evidence type="ECO:0000256" key="2">
    <source>
        <dbReference type="SAM" id="SignalP"/>
    </source>
</evidence>
<dbReference type="Proteomes" id="UP000242818">
    <property type="component" value="Unassembled WGS sequence"/>
</dbReference>
<protein>
    <recommendedName>
        <fullName evidence="5">Polysaccharide lyase</fullName>
    </recommendedName>
</protein>